<dbReference type="Pfam" id="PF00046">
    <property type="entry name" value="Homeodomain"/>
    <property type="match status" value="1"/>
</dbReference>
<name>A0A1D1YFD6_9ARAE</name>
<organism evidence="13">
    <name type="scientific">Anthurium amnicola</name>
    <dbReference type="NCBI Taxonomy" id="1678845"/>
    <lineage>
        <taxon>Eukaryota</taxon>
        <taxon>Viridiplantae</taxon>
        <taxon>Streptophyta</taxon>
        <taxon>Embryophyta</taxon>
        <taxon>Tracheophyta</taxon>
        <taxon>Spermatophyta</taxon>
        <taxon>Magnoliopsida</taxon>
        <taxon>Liliopsida</taxon>
        <taxon>Araceae</taxon>
        <taxon>Pothoideae</taxon>
        <taxon>Potheae</taxon>
        <taxon>Anthurium</taxon>
    </lineage>
</organism>
<dbReference type="AlphaFoldDB" id="A0A1D1YFD6"/>
<evidence type="ECO:0000256" key="4">
    <source>
        <dbReference type="ARBA" id="ARBA00022771"/>
    </source>
</evidence>
<evidence type="ECO:0000256" key="1">
    <source>
        <dbReference type="ARBA" id="ARBA00004123"/>
    </source>
</evidence>
<dbReference type="PANTHER" id="PTHR45891">
    <property type="entry name" value="ZINC FINGER HOMEOBOX PROTEIN"/>
    <property type="match status" value="1"/>
</dbReference>
<evidence type="ECO:0000256" key="10">
    <source>
        <dbReference type="RuleBase" id="RU000682"/>
    </source>
</evidence>
<dbReference type="Gene3D" id="1.10.10.60">
    <property type="entry name" value="Homeodomain-like"/>
    <property type="match status" value="1"/>
</dbReference>
<sequence length="591" mass="63892">MLPSGPPTSVGGAQSVSPSILRSNSGIMAGGQAVSVPSQPPFSSLVSPRTQFNNSSNNMNLLGNMSNVSSLLNHSFGNGGPLSAIGLANASVNLTQRGSGGAAEMVGSAEPDPLSFTPPAQAQGQHFQNPSASQIGLDNLQPHQRTEAMQNFQQQFSLPHSQQQQLRGGLGSMAAVKLEPQMGTSDQNVPPQQLQSLRNLGSVKLEPQIQSMGSLGPVKMETHQQSDPALFVQQQQQQQQQVPQPPQLPVLPDLSMLPGAAAHPLANMMGAKRKLEDFDEPQEHSDQPKDKRLRTTILPEQLDYLYQKYQMESNPSRKMLETIAREVGLKKRVVQVWFQNTRARERKGQSRAHSQVINKRCPFCPALFKVKSALESHLNTKHADQCARGEINIDALPDEEVSMESTQSSQHSSAPPNMMPPLFPPFQSPDVEASLKKYYEESVKRYISELQAHQTSQNGKDGVPAKDDAAPLPGPPAEGGAGVLDLSKPVDLSRPLGMALSVREDPISEHGDDSMSECTDNMDDESNPTSPASSTQSGHQRSGPTPGGAAGQPAQPANKRFRTQMSSLQVKIMKSLFADYKTPTMAECEML</sequence>
<dbReference type="InterPro" id="IPR051968">
    <property type="entry name" value="ZnFinger_Homeobox_TR"/>
</dbReference>
<feature type="compositionally biased region" description="Basic and acidic residues" evidence="11">
    <location>
        <begin position="502"/>
        <end position="513"/>
    </location>
</feature>
<keyword evidence="3" id="KW-0677">Repeat</keyword>
<evidence type="ECO:0000256" key="6">
    <source>
        <dbReference type="ARBA" id="ARBA00023125"/>
    </source>
</evidence>
<reference evidence="13" key="1">
    <citation type="submission" date="2015-07" db="EMBL/GenBank/DDBJ databases">
        <title>Transcriptome Assembly of Anthurium amnicola.</title>
        <authorList>
            <person name="Suzuki J."/>
        </authorList>
    </citation>
    <scope>NUCLEOTIDE SEQUENCE</scope>
</reference>
<dbReference type="GO" id="GO:0000981">
    <property type="term" value="F:DNA-binding transcription factor activity, RNA polymerase II-specific"/>
    <property type="evidence" value="ECO:0007669"/>
    <property type="project" value="InterPro"/>
</dbReference>
<feature type="compositionally biased region" description="Polar residues" evidence="11">
    <location>
        <begin position="527"/>
        <end position="542"/>
    </location>
</feature>
<feature type="region of interest" description="Disordered" evidence="11">
    <location>
        <begin position="219"/>
        <end position="255"/>
    </location>
</feature>
<protein>
    <submittedName>
        <fullName evidence="13">Zinc finger homeobox protein 4</fullName>
    </submittedName>
</protein>
<feature type="DNA-binding region" description="Homeobox" evidence="9">
    <location>
        <begin position="290"/>
        <end position="349"/>
    </location>
</feature>
<keyword evidence="2" id="KW-0479">Metal-binding</keyword>
<dbReference type="PANTHER" id="PTHR45891:SF3">
    <property type="entry name" value="ZINC FINGER PROTEIN 2"/>
    <property type="match status" value="1"/>
</dbReference>
<feature type="compositionally biased region" description="Low complexity" evidence="11">
    <location>
        <begin position="403"/>
        <end position="416"/>
    </location>
</feature>
<evidence type="ECO:0000256" key="3">
    <source>
        <dbReference type="ARBA" id="ARBA00022737"/>
    </source>
</evidence>
<gene>
    <name evidence="13" type="primary">ZFHX4_2</name>
    <name evidence="13" type="ORF">g.52412</name>
</gene>
<dbReference type="InterPro" id="IPR001356">
    <property type="entry name" value="HD"/>
</dbReference>
<feature type="compositionally biased region" description="Polar residues" evidence="11">
    <location>
        <begin position="11"/>
        <end position="24"/>
    </location>
</feature>
<keyword evidence="5" id="KW-0862">Zinc</keyword>
<evidence type="ECO:0000313" key="13">
    <source>
        <dbReference type="EMBL" id="JAT53341.1"/>
    </source>
</evidence>
<feature type="region of interest" description="Disordered" evidence="11">
    <location>
        <begin position="1"/>
        <end position="24"/>
    </location>
</feature>
<evidence type="ECO:0000256" key="11">
    <source>
        <dbReference type="SAM" id="MobiDB-lite"/>
    </source>
</evidence>
<feature type="non-terminal residue" evidence="13">
    <location>
        <position position="591"/>
    </location>
</feature>
<dbReference type="SUPFAM" id="SSF46689">
    <property type="entry name" value="Homeodomain-like"/>
    <property type="match status" value="1"/>
</dbReference>
<evidence type="ECO:0000259" key="12">
    <source>
        <dbReference type="PROSITE" id="PS50071"/>
    </source>
</evidence>
<evidence type="ECO:0000256" key="8">
    <source>
        <dbReference type="ARBA" id="ARBA00023242"/>
    </source>
</evidence>
<dbReference type="SMART" id="SM00389">
    <property type="entry name" value="HOX"/>
    <property type="match status" value="1"/>
</dbReference>
<dbReference type="InterPro" id="IPR013087">
    <property type="entry name" value="Znf_C2H2_type"/>
</dbReference>
<dbReference type="GO" id="GO:0005634">
    <property type="term" value="C:nucleus"/>
    <property type="evidence" value="ECO:0007669"/>
    <property type="project" value="UniProtKB-SubCell"/>
</dbReference>
<feature type="compositionally biased region" description="Low complexity" evidence="11">
    <location>
        <begin position="232"/>
        <end position="242"/>
    </location>
</feature>
<dbReference type="CDD" id="cd00086">
    <property type="entry name" value="homeodomain"/>
    <property type="match status" value="1"/>
</dbReference>
<keyword evidence="7 9" id="KW-0371">Homeobox</keyword>
<dbReference type="PROSITE" id="PS00027">
    <property type="entry name" value="HOMEOBOX_1"/>
    <property type="match status" value="1"/>
</dbReference>
<accession>A0A1D1YFD6</accession>
<dbReference type="GO" id="GO:0008270">
    <property type="term" value="F:zinc ion binding"/>
    <property type="evidence" value="ECO:0007669"/>
    <property type="project" value="UniProtKB-KW"/>
</dbReference>
<feature type="region of interest" description="Disordered" evidence="11">
    <location>
        <begin position="453"/>
        <end position="560"/>
    </location>
</feature>
<evidence type="ECO:0000256" key="5">
    <source>
        <dbReference type="ARBA" id="ARBA00022833"/>
    </source>
</evidence>
<keyword evidence="4" id="KW-0863">Zinc-finger</keyword>
<evidence type="ECO:0000256" key="7">
    <source>
        <dbReference type="ARBA" id="ARBA00023155"/>
    </source>
</evidence>
<dbReference type="PROSITE" id="PS00028">
    <property type="entry name" value="ZINC_FINGER_C2H2_1"/>
    <property type="match status" value="1"/>
</dbReference>
<feature type="domain" description="Homeobox" evidence="12">
    <location>
        <begin position="288"/>
        <end position="348"/>
    </location>
</feature>
<feature type="compositionally biased region" description="Pro residues" evidence="11">
    <location>
        <begin position="417"/>
        <end position="427"/>
    </location>
</feature>
<evidence type="ECO:0000256" key="9">
    <source>
        <dbReference type="PROSITE-ProRule" id="PRU00108"/>
    </source>
</evidence>
<evidence type="ECO:0000256" key="2">
    <source>
        <dbReference type="ARBA" id="ARBA00022723"/>
    </source>
</evidence>
<keyword evidence="8 9" id="KW-0539">Nucleus</keyword>
<proteinExistence type="predicted"/>
<dbReference type="PROSITE" id="PS50071">
    <property type="entry name" value="HOMEOBOX_2"/>
    <property type="match status" value="1"/>
</dbReference>
<dbReference type="InterPro" id="IPR017970">
    <property type="entry name" value="Homeobox_CS"/>
</dbReference>
<comment type="subcellular location">
    <subcellularLocation>
        <location evidence="1 9 10">Nucleus</location>
    </subcellularLocation>
</comment>
<feature type="region of interest" description="Disordered" evidence="11">
    <location>
        <begin position="400"/>
        <end position="427"/>
    </location>
</feature>
<dbReference type="EMBL" id="GDJX01014595">
    <property type="protein sequence ID" value="JAT53341.1"/>
    <property type="molecule type" value="Transcribed_RNA"/>
</dbReference>
<dbReference type="InterPro" id="IPR009057">
    <property type="entry name" value="Homeodomain-like_sf"/>
</dbReference>
<keyword evidence="6 9" id="KW-0238">DNA-binding</keyword>
<dbReference type="GO" id="GO:0000978">
    <property type="term" value="F:RNA polymerase II cis-regulatory region sequence-specific DNA binding"/>
    <property type="evidence" value="ECO:0007669"/>
    <property type="project" value="TreeGrafter"/>
</dbReference>